<dbReference type="EMBL" id="JACHGW010000007">
    <property type="protein sequence ID" value="MBB6053482.1"/>
    <property type="molecule type" value="Genomic_DNA"/>
</dbReference>
<dbReference type="PROSITE" id="PS01125">
    <property type="entry name" value="ROK"/>
    <property type="match status" value="1"/>
</dbReference>
<dbReference type="Gene3D" id="3.30.420.40">
    <property type="match status" value="2"/>
</dbReference>
<evidence type="ECO:0000256" key="1">
    <source>
        <dbReference type="ARBA" id="ARBA00006479"/>
    </source>
</evidence>
<keyword evidence="2" id="KW-0418">Kinase</keyword>
<comment type="caution">
    <text evidence="2">The sequence shown here is derived from an EMBL/GenBank/DDBJ whole genome shotgun (WGS) entry which is preliminary data.</text>
</comment>
<gene>
    <name evidence="2" type="ORF">HNQ39_005317</name>
</gene>
<evidence type="ECO:0000313" key="3">
    <source>
        <dbReference type="Proteomes" id="UP000520814"/>
    </source>
</evidence>
<dbReference type="PANTHER" id="PTHR18964:SF149">
    <property type="entry name" value="BIFUNCTIONAL UDP-N-ACETYLGLUCOSAMINE 2-EPIMERASE_N-ACETYLMANNOSAMINE KINASE"/>
    <property type="match status" value="1"/>
</dbReference>
<evidence type="ECO:0000313" key="2">
    <source>
        <dbReference type="EMBL" id="MBB6053482.1"/>
    </source>
</evidence>
<protein>
    <submittedName>
        <fullName evidence="2">Glucokinase</fullName>
        <ecNumber evidence="2">2.7.1.2</ecNumber>
    </submittedName>
</protein>
<dbReference type="Pfam" id="PF00480">
    <property type="entry name" value="ROK"/>
    <property type="match status" value="1"/>
</dbReference>
<dbReference type="InterPro" id="IPR049874">
    <property type="entry name" value="ROK_cs"/>
</dbReference>
<dbReference type="PANTHER" id="PTHR18964">
    <property type="entry name" value="ROK (REPRESSOR, ORF, KINASE) FAMILY"/>
    <property type="match status" value="1"/>
</dbReference>
<proteinExistence type="inferred from homology"/>
<dbReference type="Proteomes" id="UP000520814">
    <property type="component" value="Unassembled WGS sequence"/>
</dbReference>
<keyword evidence="2" id="KW-0808">Transferase</keyword>
<dbReference type="RefSeq" id="WP_184203574.1">
    <property type="nucleotide sequence ID" value="NZ_JACHGW010000007.1"/>
</dbReference>
<dbReference type="EC" id="2.7.1.2" evidence="2"/>
<keyword evidence="3" id="KW-1185">Reference proteome</keyword>
<comment type="similarity">
    <text evidence="1">Belongs to the ROK (NagC/XylR) family.</text>
</comment>
<dbReference type="InterPro" id="IPR000600">
    <property type="entry name" value="ROK"/>
</dbReference>
<sequence length="332" mass="34447">MSWNREARYVVGADLGGTNIRAAVLDREGKMLGHGKRPSLALEGATRTVAQIKQAVDEAISEAGVSRAEIGGLGIGVPGHIDPTGKKVLWAPNFYEDGFPYRNISLGDPIAEATALPVLMGNDANVAAMGEFRFGAGRGTRTMVMFTLGTGVGGGLILDGKLWTGFTGGAGELGHIIIAAGDRGGAAAYGSLESMAQIAAICERASRKLCQGRPSVLAERCAYDWHRITPKDIADAANEGDAVAREVLEETGYYIGLGVTSVVMLLNPEKIVIGGGVSGAGELLFEPIRRTAWANSSSTLIKDCPIIAAELGDDAGIYGGAGLVFDALESAV</sequence>
<dbReference type="InterPro" id="IPR043129">
    <property type="entry name" value="ATPase_NBD"/>
</dbReference>
<dbReference type="CDD" id="cd23763">
    <property type="entry name" value="ASKHA_ATPase_ROK"/>
    <property type="match status" value="1"/>
</dbReference>
<reference evidence="2 3" key="1">
    <citation type="submission" date="2020-08" db="EMBL/GenBank/DDBJ databases">
        <title>Genomic Encyclopedia of Type Strains, Phase IV (KMG-IV): sequencing the most valuable type-strain genomes for metagenomic binning, comparative biology and taxonomic classification.</title>
        <authorList>
            <person name="Goeker M."/>
        </authorList>
    </citation>
    <scope>NUCLEOTIDE SEQUENCE [LARGE SCALE GENOMIC DNA]</scope>
    <source>
        <strain evidence="2 3">DSM 23562</strain>
    </source>
</reference>
<dbReference type="GO" id="GO:0004340">
    <property type="term" value="F:glucokinase activity"/>
    <property type="evidence" value="ECO:0007669"/>
    <property type="project" value="UniProtKB-EC"/>
</dbReference>
<name>A0A7W9SV98_ARMRO</name>
<accession>A0A7W9SV98</accession>
<organism evidence="2 3">
    <name type="scientific">Armatimonas rosea</name>
    <dbReference type="NCBI Taxonomy" id="685828"/>
    <lineage>
        <taxon>Bacteria</taxon>
        <taxon>Bacillati</taxon>
        <taxon>Armatimonadota</taxon>
        <taxon>Armatimonadia</taxon>
        <taxon>Armatimonadales</taxon>
        <taxon>Armatimonadaceae</taxon>
        <taxon>Armatimonas</taxon>
    </lineage>
</organism>
<dbReference type="SUPFAM" id="SSF53067">
    <property type="entry name" value="Actin-like ATPase domain"/>
    <property type="match status" value="1"/>
</dbReference>
<dbReference type="AlphaFoldDB" id="A0A7W9SV98"/>